<keyword evidence="2" id="KW-1185">Reference proteome</keyword>
<dbReference type="SFLD" id="SFLDS00003">
    <property type="entry name" value="Haloacid_Dehalogenase"/>
    <property type="match status" value="1"/>
</dbReference>
<dbReference type="InterPro" id="IPR050155">
    <property type="entry name" value="HAD-like_hydrolase_sf"/>
</dbReference>
<dbReference type="InterPro" id="IPR023198">
    <property type="entry name" value="PGP-like_dom2"/>
</dbReference>
<name>C7RF93_ANAPD</name>
<dbReference type="RefSeq" id="WP_012803573.1">
    <property type="nucleotide sequence ID" value="NC_013171.1"/>
</dbReference>
<sequence length="218" mass="25601">MYGLIFDIDGTILDSMHIWIKPLEDIFKKYGYDLNKIPKEKKGHIEALPFYDMCDFLSKNIARDMTKDEVIDYFEQTIENAYANDLLPKDGAADFLKYLKKKGYTLSVASSTDYKYLEKALKRLEVFDLFDFLATPDTIGYNKSEKEFWEYTIKKHGKSPEDLILFDDALYAIKAAKKEGIRTVGIKDFPWNDKEWDYIKKESDSYVNNISEFEIENF</sequence>
<dbReference type="SUPFAM" id="SSF56784">
    <property type="entry name" value="HAD-like"/>
    <property type="match status" value="1"/>
</dbReference>
<dbReference type="Proteomes" id="UP000002294">
    <property type="component" value="Chromosome"/>
</dbReference>
<dbReference type="InterPro" id="IPR006439">
    <property type="entry name" value="HAD-SF_hydro_IA"/>
</dbReference>
<dbReference type="InterPro" id="IPR036412">
    <property type="entry name" value="HAD-like_sf"/>
</dbReference>
<dbReference type="AlphaFoldDB" id="C7RF93"/>
<dbReference type="NCBIfam" id="TIGR01509">
    <property type="entry name" value="HAD-SF-IA-v3"/>
    <property type="match status" value="1"/>
</dbReference>
<dbReference type="PRINTS" id="PR00413">
    <property type="entry name" value="HADHALOGNASE"/>
</dbReference>
<gene>
    <name evidence="1" type="ordered locus">Apre_0101</name>
</gene>
<evidence type="ECO:0000313" key="1">
    <source>
        <dbReference type="EMBL" id="ACV28154.1"/>
    </source>
</evidence>
<dbReference type="PANTHER" id="PTHR43434">
    <property type="entry name" value="PHOSPHOGLYCOLATE PHOSPHATASE"/>
    <property type="match status" value="1"/>
</dbReference>
<dbReference type="EMBL" id="CP001708">
    <property type="protein sequence ID" value="ACV28154.1"/>
    <property type="molecule type" value="Genomic_DNA"/>
</dbReference>
<dbReference type="GO" id="GO:0006281">
    <property type="term" value="P:DNA repair"/>
    <property type="evidence" value="ECO:0007669"/>
    <property type="project" value="TreeGrafter"/>
</dbReference>
<evidence type="ECO:0000313" key="2">
    <source>
        <dbReference type="Proteomes" id="UP000002294"/>
    </source>
</evidence>
<accession>C7RF93</accession>
<dbReference type="OrthoDB" id="9797743at2"/>
<dbReference type="InterPro" id="IPR023214">
    <property type="entry name" value="HAD_sf"/>
</dbReference>
<dbReference type="STRING" id="525919.Apre_0101"/>
<dbReference type="Gene3D" id="3.40.50.1000">
    <property type="entry name" value="HAD superfamily/HAD-like"/>
    <property type="match status" value="1"/>
</dbReference>
<protein>
    <submittedName>
        <fullName evidence="1">HAD-superfamily hydrolase, subfamily IA, variant 3</fullName>
    </submittedName>
</protein>
<dbReference type="PANTHER" id="PTHR43434:SF1">
    <property type="entry name" value="PHOSPHOGLYCOLATE PHOSPHATASE"/>
    <property type="match status" value="1"/>
</dbReference>
<proteinExistence type="predicted"/>
<dbReference type="InterPro" id="IPR041492">
    <property type="entry name" value="HAD_2"/>
</dbReference>
<dbReference type="eggNOG" id="COG0637">
    <property type="taxonomic scope" value="Bacteria"/>
</dbReference>
<reference evidence="1 2" key="1">
    <citation type="journal article" date="2009" name="Stand. Genomic Sci.">
        <title>Complete genome sequence of Anaerococcus prevotii type strain (PC1).</title>
        <authorList>
            <person name="Labutti K."/>
            <person name="Pukall R."/>
            <person name="Steenblock K."/>
            <person name="Glavina Del Rio T."/>
            <person name="Tice H."/>
            <person name="Copeland A."/>
            <person name="Cheng J.F."/>
            <person name="Lucas S."/>
            <person name="Chen F."/>
            <person name="Nolan M."/>
            <person name="Bruce D."/>
            <person name="Goodwin L."/>
            <person name="Pitluck S."/>
            <person name="Ivanova N."/>
            <person name="Mavromatis K."/>
            <person name="Ovchinnikova G."/>
            <person name="Pati A."/>
            <person name="Chen A."/>
            <person name="Palaniappan K."/>
            <person name="Land M."/>
            <person name="Hauser L."/>
            <person name="Chang Y.J."/>
            <person name="Jeffries C.D."/>
            <person name="Chain P."/>
            <person name="Saunders E."/>
            <person name="Brettin T."/>
            <person name="Detter J.C."/>
            <person name="Han C."/>
            <person name="Goker M."/>
            <person name="Bristow J."/>
            <person name="Eisen J.A."/>
            <person name="Markowitz V."/>
            <person name="Hugenholtz P."/>
            <person name="Kyrpides N.C."/>
            <person name="Klenk H.P."/>
            <person name="Lapidus A."/>
        </authorList>
    </citation>
    <scope>NUCLEOTIDE SEQUENCE [LARGE SCALE GENOMIC DNA]</scope>
    <source>
        <strain evidence="2">ATCC 9321 / DSM 20548 / JCM 6508 / NCTC 11806 / PC1</strain>
    </source>
</reference>
<dbReference type="HOGENOM" id="CLU_045011_13_3_9"/>
<dbReference type="KEGG" id="apr:Apre_0101"/>
<dbReference type="SFLD" id="SFLDG01129">
    <property type="entry name" value="C1.5:_HAD__Beta-PGM__Phosphata"/>
    <property type="match status" value="1"/>
</dbReference>
<dbReference type="Pfam" id="PF13419">
    <property type="entry name" value="HAD_2"/>
    <property type="match status" value="1"/>
</dbReference>
<dbReference type="GO" id="GO:0005829">
    <property type="term" value="C:cytosol"/>
    <property type="evidence" value="ECO:0007669"/>
    <property type="project" value="TreeGrafter"/>
</dbReference>
<organism evidence="1 2">
    <name type="scientific">Anaerococcus prevotii (strain ATCC 9321 / DSM 20548 / JCM 6508 / NCTC 11806 / PC1)</name>
    <name type="common">Peptostreptococcus prevotii</name>
    <name type="synonym">Peptococcus prevotii</name>
    <dbReference type="NCBI Taxonomy" id="525919"/>
    <lineage>
        <taxon>Bacteria</taxon>
        <taxon>Bacillati</taxon>
        <taxon>Bacillota</taxon>
        <taxon>Tissierellia</taxon>
        <taxon>Tissierellales</taxon>
        <taxon>Peptoniphilaceae</taxon>
        <taxon>Anaerococcus</taxon>
    </lineage>
</organism>
<dbReference type="GO" id="GO:0008967">
    <property type="term" value="F:phosphoglycolate phosphatase activity"/>
    <property type="evidence" value="ECO:0007669"/>
    <property type="project" value="TreeGrafter"/>
</dbReference>
<keyword evidence="1" id="KW-0378">Hydrolase</keyword>
<dbReference type="Gene3D" id="1.10.150.240">
    <property type="entry name" value="Putative phosphatase, domain 2"/>
    <property type="match status" value="1"/>
</dbReference>